<gene>
    <name evidence="3" type="ORF">SAMN02745823_00357</name>
</gene>
<dbReference type="PANTHER" id="PTHR21180">
    <property type="entry name" value="ENDONUCLEASE/EXONUCLEASE/PHOSPHATASE FAMILY DOMAIN-CONTAINING PROTEIN 1"/>
    <property type="match status" value="1"/>
</dbReference>
<dbReference type="InterPro" id="IPR051675">
    <property type="entry name" value="Endo/Exo/Phosphatase_dom_1"/>
</dbReference>
<dbReference type="OrthoDB" id="9790239at2"/>
<dbReference type="GO" id="GO:0003677">
    <property type="term" value="F:DNA binding"/>
    <property type="evidence" value="ECO:0007669"/>
    <property type="project" value="InterPro"/>
</dbReference>
<dbReference type="GO" id="GO:0015628">
    <property type="term" value="P:protein secretion by the type II secretion system"/>
    <property type="evidence" value="ECO:0007669"/>
    <property type="project" value="TreeGrafter"/>
</dbReference>
<dbReference type="InterPro" id="IPR010994">
    <property type="entry name" value="RuvA_2-like"/>
</dbReference>
<name>A0A1M5U4R5_9FIRM</name>
<evidence type="ECO:0000313" key="4">
    <source>
        <dbReference type="Proteomes" id="UP000183995"/>
    </source>
</evidence>
<keyword evidence="4" id="KW-1185">Reference proteome</keyword>
<dbReference type="EMBL" id="FQXV01000001">
    <property type="protein sequence ID" value="SHH57954.1"/>
    <property type="molecule type" value="Genomic_DNA"/>
</dbReference>
<dbReference type="InterPro" id="IPR004509">
    <property type="entry name" value="Competence_ComEA_HhH"/>
</dbReference>
<dbReference type="AlphaFoldDB" id="A0A1M5U4R5"/>
<reference evidence="3 4" key="1">
    <citation type="submission" date="2016-11" db="EMBL/GenBank/DDBJ databases">
        <authorList>
            <person name="Jaros S."/>
            <person name="Januszkiewicz K."/>
            <person name="Wedrychowicz H."/>
        </authorList>
    </citation>
    <scope>NUCLEOTIDE SEQUENCE [LARGE SCALE GENOMIC DNA]</scope>
    <source>
        <strain evidence="3 4">DSM 10068</strain>
    </source>
</reference>
<dbReference type="Gene3D" id="1.10.150.320">
    <property type="entry name" value="Photosystem II 12 kDa extrinsic protein"/>
    <property type="match status" value="1"/>
</dbReference>
<dbReference type="SMART" id="SM00278">
    <property type="entry name" value="HhH1"/>
    <property type="match status" value="2"/>
</dbReference>
<organism evidence="3 4">
    <name type="scientific">Sporobacter termitidis DSM 10068</name>
    <dbReference type="NCBI Taxonomy" id="1123282"/>
    <lineage>
        <taxon>Bacteria</taxon>
        <taxon>Bacillati</taxon>
        <taxon>Bacillota</taxon>
        <taxon>Clostridia</taxon>
        <taxon>Eubacteriales</taxon>
        <taxon>Oscillospiraceae</taxon>
        <taxon>Sporobacter</taxon>
    </lineage>
</organism>
<dbReference type="InterPro" id="IPR003583">
    <property type="entry name" value="Hlx-hairpin-Hlx_DNA-bd_motif"/>
</dbReference>
<dbReference type="GO" id="GO:0015627">
    <property type="term" value="C:type II protein secretion system complex"/>
    <property type="evidence" value="ECO:0007669"/>
    <property type="project" value="TreeGrafter"/>
</dbReference>
<dbReference type="RefSeq" id="WP_159435325.1">
    <property type="nucleotide sequence ID" value="NZ_FQXV01000001.1"/>
</dbReference>
<dbReference type="PANTHER" id="PTHR21180:SF32">
    <property type="entry name" value="ENDONUCLEASE_EXONUCLEASE_PHOSPHATASE FAMILY DOMAIN-CONTAINING PROTEIN 1"/>
    <property type="match status" value="1"/>
</dbReference>
<dbReference type="GO" id="GO:0006281">
    <property type="term" value="P:DNA repair"/>
    <property type="evidence" value="ECO:0007669"/>
    <property type="project" value="InterPro"/>
</dbReference>
<feature type="domain" description="Helix-hairpin-helix DNA-binding motif class 1" evidence="2">
    <location>
        <begin position="83"/>
        <end position="102"/>
    </location>
</feature>
<evidence type="ECO:0000259" key="2">
    <source>
        <dbReference type="SMART" id="SM00278"/>
    </source>
</evidence>
<evidence type="ECO:0000313" key="3">
    <source>
        <dbReference type="EMBL" id="SHH57954.1"/>
    </source>
</evidence>
<dbReference type="Pfam" id="PF12836">
    <property type="entry name" value="HHH_3"/>
    <property type="match status" value="1"/>
</dbReference>
<feature type="region of interest" description="Disordered" evidence="1">
    <location>
        <begin position="48"/>
        <end position="67"/>
    </location>
</feature>
<dbReference type="NCBIfam" id="TIGR00426">
    <property type="entry name" value="competence protein ComEA helix-hairpin-helix repeat region"/>
    <property type="match status" value="1"/>
</dbReference>
<accession>A0A1M5U4R5</accession>
<sequence>MKNLKKAELAVIGLTILCLCFTAGYFVGRGSGAHIVSFDTLPTAAVPSVSTPPAPDAGPPATAATTAGAARADKLNINTASAAELGALPGIGPVLAQRIIDYRAQFGGFQNIDQFKDIDGIGDKKFDALVDLITVD</sequence>
<dbReference type="Proteomes" id="UP000183995">
    <property type="component" value="Unassembled WGS sequence"/>
</dbReference>
<feature type="domain" description="Helix-hairpin-helix DNA-binding motif class 1" evidence="2">
    <location>
        <begin position="113"/>
        <end position="132"/>
    </location>
</feature>
<dbReference type="STRING" id="1123282.SAMN02745823_00357"/>
<evidence type="ECO:0000256" key="1">
    <source>
        <dbReference type="SAM" id="MobiDB-lite"/>
    </source>
</evidence>
<proteinExistence type="predicted"/>
<protein>
    <submittedName>
        <fullName evidence="3">ComEA protein</fullName>
    </submittedName>
</protein>
<dbReference type="SUPFAM" id="SSF47781">
    <property type="entry name" value="RuvA domain 2-like"/>
    <property type="match status" value="1"/>
</dbReference>